<dbReference type="Gene3D" id="2.130.10.10">
    <property type="entry name" value="YVTN repeat-like/Quinoprotein amine dehydrogenase"/>
    <property type="match status" value="1"/>
</dbReference>
<feature type="compositionally biased region" description="Acidic residues" evidence="2">
    <location>
        <begin position="1694"/>
        <end position="1708"/>
    </location>
</feature>
<protein>
    <submittedName>
        <fullName evidence="4">Hyalin repeat-containing protein</fullName>
    </submittedName>
</protein>
<feature type="compositionally biased region" description="Acidic residues" evidence="2">
    <location>
        <begin position="1446"/>
        <end position="1467"/>
    </location>
</feature>
<dbReference type="SUPFAM" id="SSF103647">
    <property type="entry name" value="TSP type-3 repeat"/>
    <property type="match status" value="4"/>
</dbReference>
<evidence type="ECO:0000256" key="1">
    <source>
        <dbReference type="SAM" id="Coils"/>
    </source>
</evidence>
<feature type="region of interest" description="Disordered" evidence="2">
    <location>
        <begin position="1299"/>
        <end position="1348"/>
    </location>
</feature>
<sequence length="1982" mass="210636">MLVANQRKAIFLATLMVLMVQVGFIEQFNSISSEKETQLLDEISVSSTGSNFSTLTSAVDGAALSFGVAMTPITLNYTSQAPPTSVSSGNNTTWAATCSSSTCSMDEDGVFREAGNYLIYADAQNIWATDASREYWLLKSGATFYHTSMNNMVYFESNDELWKTDGTINGTVNVSSINPFKQSENYLIRHQEMTVLNNEIYFPVHNTTNGAELWKSDGTNSGTVKVMNLTNWSSSVISTQIQRFLPTVFNNELVFLRRNYTATNGHTWQLISTDGTASGKTVLYNGSAYLDTNMIEFQNELYFQENNKSLMKTDGTANGTTWVFDQYNHYSAENSFFVWGNHLYFNGWDVTNYTQGKELYKTDGTTNGTVQVANFVLDAPGQWTHQFNGIGIPDFYAWNETHFAFNARTSSGQNSAEHLYITDGTENNTSILLNGRLWTSRDSVESPTNGQHAIWIGDIAYYGVTTNHGVAFCRTDFSGAHLNLTSSVSETCFPDYNSGQFQYDHGFGAAYSWNNELYIVAYRPSLGWAQPGYYSFWSYAPGNVTLSTPPPISWETDPALPAGISISNGIISGTPSVYANNQTYTVYANQSGNSTTIDLWFSVEGISLSPASTTVVLTNNIAMTPITYNWVGSSSGTTSYNGNGTVWQVTDINSGGSGAGSSMPGFYGMEILVGDTLYFSATDGSTGHELWAHDTSNSSTWQVADINSGGNSNSYSGDFMAILVGDTIYFSADDGSTGHELWAHDTSNHSTWQVADINSAGSSGHSFPGIYMAILVGDTFYFSAYDAVAGYELWAHDTSNSSTWQVADIKSAGTGSVPGSDMAILVGDTIYFNADGGVWPNVDNELWAHDTSNHSTWQVADINSGGRSDPGDYMEILVGDTIYFDADDGSTGHELWAHDTSNGTTWQVADIKSGGSNSNSDPGDAILVGDTIYFDADGGSTGHELWAHDTSNSSTWLVADINSGGNSDPGYYIAILVGDTIYFDAKDGSKGAQKDVWAHDTSNSSTWKVSDIGNGTSTTSGAKPGSDMAILVGDIIYFNADDRPGTNRNELWAHDTSNGTTWQVYDISSAGNADPGGYMAILVGDTLYFDASDGSTGSELWAFGSGNGASGPSAGPVTNATCEISPTLPAGLTLTQGTCTISGTPTVVQNGTTYTLWANESGVSATATVDISVISADSDGDGYPDIIDAFPNDPTEWIDTDGDGIGDNADPDDDNDSYNDTNEIDCLSDPLDNVSIPLDNDLDGICDALDPDDDNDGLEDVNETASLPATDPFLPDTDGDGVCDGPVAINGTCTAGPDAFPTDPSEWLDTDGDGIGNNADTDDDGDGLDDVNETTSLPATDPLLPDTDGDGYCDGPIAVDPICLAGPDAFPTDPSEWVDTDGDGIGDNADDDDDGDGLDDINENASLPPTDPLLADTDGDGVCDGPIAVDPICLAGPDAFPTDPSEWVDTDGDGIGDNSDPDADGDGLDNVNETSSLPPTDPLLADTDGDGVCDGPIAVDPICLAGPDAFPTDPSEWVDTDGDGIGDNADDDDDGDGWTDGNDTFPLDPTEWIDTDGDGIGDNSDPDVDGDGLNNTDESTIGTSPLLPDTDGDGVCDGPNSVPPACIAGPDTFPLDANESVDTDGDGIGNNADDDDDGDGYSDQMEADCLSDSLDSASTPPDNDADFICDDVDPDDDNDLASDIDEIAVGTDPFDPDDFPTDDADQDGWTDAQERSCNTDENNASSVPMDTDGDRYCDFVSNDDDGDGWTDSDEDACGTDSLDSESIPEDADENGICDALEPTTETGGDEDIDQNTDNLSLFSMWSCCILLLILLLIFALVARRRDEEEQEDQFVVLSIDESFDEDDGLEEPLETPKSEAAEYDEIYGSDDDAAISEKQAKLADLDAQLEAKTAEIEALAAASNVDFGTIGVATASDKDDLTAIKGIGPVLQGKLNDAGIFTLKQLSKVTPEIEGQIDEAIGSFPGRLSRADVFSQARELVK</sequence>
<feature type="compositionally biased region" description="Polar residues" evidence="2">
    <location>
        <begin position="1573"/>
        <end position="1583"/>
    </location>
</feature>
<evidence type="ECO:0000256" key="3">
    <source>
        <dbReference type="SAM" id="Phobius"/>
    </source>
</evidence>
<dbReference type="EMBL" id="KF900381">
    <property type="protein sequence ID" value="AIE92959.1"/>
    <property type="molecule type" value="Genomic_DNA"/>
</dbReference>
<dbReference type="PANTHER" id="PTHR10199:SF119">
    <property type="entry name" value="RE20510P"/>
    <property type="match status" value="1"/>
</dbReference>
<keyword evidence="3" id="KW-0472">Membrane</keyword>
<dbReference type="InterPro" id="IPR015943">
    <property type="entry name" value="WD40/YVTN_repeat-like_dom_sf"/>
</dbReference>
<dbReference type="Gene3D" id="4.10.1080.10">
    <property type="entry name" value="TSP type-3 repeat"/>
    <property type="match status" value="4"/>
</dbReference>
<feature type="compositionally biased region" description="Acidic residues" evidence="2">
    <location>
        <begin position="1376"/>
        <end position="1402"/>
    </location>
</feature>
<feature type="region of interest" description="Disordered" evidence="2">
    <location>
        <begin position="1434"/>
        <end position="1791"/>
    </location>
</feature>
<evidence type="ECO:0000313" key="4">
    <source>
        <dbReference type="EMBL" id="AIE92959.1"/>
    </source>
</evidence>
<feature type="transmembrane region" description="Helical" evidence="3">
    <location>
        <begin position="1802"/>
        <end position="1822"/>
    </location>
</feature>
<evidence type="ECO:0000256" key="2">
    <source>
        <dbReference type="SAM" id="MobiDB-lite"/>
    </source>
</evidence>
<reference evidence="4" key="1">
    <citation type="journal article" date="2014" name="Genome Biol. Evol.">
        <title>Pangenome evidence for extensive interdomain horizontal transfer affecting lineage core and shell genes in uncultured planktonic thaumarchaeota and euryarchaeota.</title>
        <authorList>
            <person name="Deschamps P."/>
            <person name="Zivanovic Y."/>
            <person name="Moreira D."/>
            <person name="Rodriguez-Valera F."/>
            <person name="Lopez-Garcia P."/>
        </authorList>
    </citation>
    <scope>NUCLEOTIDE SEQUENCE</scope>
</reference>
<dbReference type="InterPro" id="IPR028974">
    <property type="entry name" value="TSP_type-3_rpt"/>
</dbReference>
<dbReference type="Pfam" id="PF05345">
    <property type="entry name" value="He_PIG"/>
    <property type="match status" value="2"/>
</dbReference>
<feature type="compositionally biased region" description="Acidic residues" evidence="2">
    <location>
        <begin position="1320"/>
        <end position="1332"/>
    </location>
</feature>
<dbReference type="GO" id="GO:0005509">
    <property type="term" value="F:calcium ion binding"/>
    <property type="evidence" value="ECO:0007669"/>
    <property type="project" value="InterPro"/>
</dbReference>
<feature type="region of interest" description="Disordered" evidence="2">
    <location>
        <begin position="1197"/>
        <end position="1222"/>
    </location>
</feature>
<name>A0A075FNP7_9EURY</name>
<feature type="coiled-coil region" evidence="1">
    <location>
        <begin position="1875"/>
        <end position="1902"/>
    </location>
</feature>
<keyword evidence="1" id="KW-0175">Coiled coil</keyword>
<keyword evidence="3" id="KW-1133">Transmembrane helix</keyword>
<dbReference type="InterPro" id="IPR018391">
    <property type="entry name" value="PQQ_b-propeller_rpt"/>
</dbReference>
<dbReference type="SMART" id="SM00564">
    <property type="entry name" value="PQQ"/>
    <property type="match status" value="5"/>
</dbReference>
<feature type="compositionally biased region" description="Polar residues" evidence="2">
    <location>
        <begin position="1719"/>
        <end position="1728"/>
    </location>
</feature>
<dbReference type="Gene3D" id="1.10.150.20">
    <property type="entry name" value="5' to 3' exonuclease, C-terminal subdomain"/>
    <property type="match status" value="1"/>
</dbReference>
<dbReference type="InterPro" id="IPR013783">
    <property type="entry name" value="Ig-like_fold"/>
</dbReference>
<dbReference type="Gene3D" id="2.60.40.10">
    <property type="entry name" value="Immunoglobulins"/>
    <property type="match status" value="1"/>
</dbReference>
<keyword evidence="3" id="KW-0812">Transmembrane</keyword>
<proteinExistence type="predicted"/>
<accession>A0A075FNP7</accession>
<feature type="compositionally biased region" description="Acidic residues" evidence="2">
    <location>
        <begin position="1516"/>
        <end position="1537"/>
    </location>
</feature>
<feature type="compositionally biased region" description="Acidic residues" evidence="2">
    <location>
        <begin position="1197"/>
        <end position="1217"/>
    </location>
</feature>
<feature type="region of interest" description="Disordered" evidence="2">
    <location>
        <begin position="1367"/>
        <end position="1422"/>
    </location>
</feature>
<organism evidence="4">
    <name type="scientific">uncultured marine group II/III euryarchaeote AD1000_30_D02</name>
    <dbReference type="NCBI Taxonomy" id="1457751"/>
    <lineage>
        <taxon>Archaea</taxon>
        <taxon>Methanobacteriati</taxon>
        <taxon>Methanobacteriota</taxon>
        <taxon>environmental samples</taxon>
    </lineage>
</organism>
<feature type="compositionally biased region" description="Acidic residues" evidence="2">
    <location>
        <begin position="1663"/>
        <end position="1686"/>
    </location>
</feature>
<dbReference type="PANTHER" id="PTHR10199">
    <property type="entry name" value="THROMBOSPONDIN"/>
    <property type="match status" value="1"/>
</dbReference>
<feature type="compositionally biased region" description="Low complexity" evidence="2">
    <location>
        <begin position="1647"/>
        <end position="1658"/>
    </location>
</feature>
<feature type="compositionally biased region" description="Acidic residues" evidence="2">
    <location>
        <begin position="1741"/>
        <end position="1775"/>
    </location>
</feature>
<feature type="compositionally biased region" description="Acidic residues" evidence="2">
    <location>
        <begin position="1551"/>
        <end position="1570"/>
    </location>
</feature>